<dbReference type="InterPro" id="IPR036397">
    <property type="entry name" value="RNaseH_sf"/>
</dbReference>
<dbReference type="PANTHER" id="PTHR46889:SF4">
    <property type="entry name" value="TRANSPOSASE INSO FOR INSERTION SEQUENCE ELEMENT IS911B-RELATED"/>
    <property type="match status" value="1"/>
</dbReference>
<evidence type="ECO:0000313" key="3">
    <source>
        <dbReference type="EMBL" id="GAA2597489.1"/>
    </source>
</evidence>
<organism evidence="3 4">
    <name type="scientific">Streptomyces axinellae</name>
    <dbReference type="NCBI Taxonomy" id="552788"/>
    <lineage>
        <taxon>Bacteria</taxon>
        <taxon>Bacillati</taxon>
        <taxon>Actinomycetota</taxon>
        <taxon>Actinomycetes</taxon>
        <taxon>Kitasatosporales</taxon>
        <taxon>Streptomycetaceae</taxon>
        <taxon>Streptomyces</taxon>
    </lineage>
</organism>
<feature type="domain" description="Integrase catalytic" evidence="2">
    <location>
        <begin position="1"/>
        <end position="114"/>
    </location>
</feature>
<feature type="region of interest" description="Disordered" evidence="1">
    <location>
        <begin position="96"/>
        <end position="118"/>
    </location>
</feature>
<protein>
    <recommendedName>
        <fullName evidence="2">Integrase catalytic domain-containing protein</fullName>
    </recommendedName>
</protein>
<keyword evidence="4" id="KW-1185">Reference proteome</keyword>
<evidence type="ECO:0000256" key="1">
    <source>
        <dbReference type="SAM" id="MobiDB-lite"/>
    </source>
</evidence>
<dbReference type="Pfam" id="PF13683">
    <property type="entry name" value="rve_3"/>
    <property type="match status" value="1"/>
</dbReference>
<name>A0ABN3PQD0_9ACTN</name>
<dbReference type="Proteomes" id="UP001501447">
    <property type="component" value="Unassembled WGS sequence"/>
</dbReference>
<dbReference type="InterPro" id="IPR001584">
    <property type="entry name" value="Integrase_cat-core"/>
</dbReference>
<dbReference type="SUPFAM" id="SSF53098">
    <property type="entry name" value="Ribonuclease H-like"/>
    <property type="match status" value="1"/>
</dbReference>
<evidence type="ECO:0000259" key="2">
    <source>
        <dbReference type="PROSITE" id="PS50994"/>
    </source>
</evidence>
<reference evidence="3 4" key="1">
    <citation type="journal article" date="2019" name="Int. J. Syst. Evol. Microbiol.">
        <title>The Global Catalogue of Microorganisms (GCM) 10K type strain sequencing project: providing services to taxonomists for standard genome sequencing and annotation.</title>
        <authorList>
            <consortium name="The Broad Institute Genomics Platform"/>
            <consortium name="The Broad Institute Genome Sequencing Center for Infectious Disease"/>
            <person name="Wu L."/>
            <person name="Ma J."/>
        </authorList>
    </citation>
    <scope>NUCLEOTIDE SEQUENCE [LARGE SCALE GENOMIC DNA]</scope>
    <source>
        <strain evidence="3 4">JCM 16373</strain>
    </source>
</reference>
<comment type="caution">
    <text evidence="3">The sequence shown here is derived from an EMBL/GenBank/DDBJ whole genome shotgun (WGS) entry which is preliminary data.</text>
</comment>
<dbReference type="PANTHER" id="PTHR46889">
    <property type="entry name" value="TRANSPOSASE INSF FOR INSERTION SEQUENCE IS3B-RELATED"/>
    <property type="match status" value="1"/>
</dbReference>
<dbReference type="EMBL" id="BAAARJ010000002">
    <property type="protein sequence ID" value="GAA2597489.1"/>
    <property type="molecule type" value="Genomic_DNA"/>
</dbReference>
<gene>
    <name evidence="3" type="ORF">GCM10009863_08700</name>
</gene>
<dbReference type="InterPro" id="IPR012337">
    <property type="entry name" value="RNaseH-like_sf"/>
</dbReference>
<evidence type="ECO:0000313" key="4">
    <source>
        <dbReference type="Proteomes" id="UP001501447"/>
    </source>
</evidence>
<sequence length="118" mass="13684">MRWRGGGGRRREAGVTVERVLTDNGSCYRSHAWRDLLTAAGIAHKRTRPYRPQTNGKVERFNRTLLDEWAYARPYRSETERRKAFPGWLHTYNHHRGHTALKGQPPASRVPNLSGQYT</sequence>
<proteinExistence type="predicted"/>
<dbReference type="Gene3D" id="3.30.420.10">
    <property type="entry name" value="Ribonuclease H-like superfamily/Ribonuclease H"/>
    <property type="match status" value="1"/>
</dbReference>
<accession>A0ABN3PQD0</accession>
<dbReference type="InterPro" id="IPR050900">
    <property type="entry name" value="Transposase_IS3/IS150/IS904"/>
</dbReference>
<dbReference type="PROSITE" id="PS50994">
    <property type="entry name" value="INTEGRASE"/>
    <property type="match status" value="1"/>
</dbReference>